<evidence type="ECO:0000256" key="1">
    <source>
        <dbReference type="HAMAP-Rule" id="MF_01538"/>
    </source>
</evidence>
<dbReference type="KEGG" id="abae:CL176_05990"/>
<organism evidence="3 4">
    <name type="scientific">Suicoccus acidiformans</name>
    <dbReference type="NCBI Taxonomy" id="2036206"/>
    <lineage>
        <taxon>Bacteria</taxon>
        <taxon>Bacillati</taxon>
        <taxon>Bacillota</taxon>
        <taxon>Bacilli</taxon>
        <taxon>Lactobacillales</taxon>
        <taxon>Aerococcaceae</taxon>
        <taxon>Suicoccus</taxon>
    </lineage>
</organism>
<dbReference type="InterPro" id="IPR036806">
    <property type="entry name" value="YozE_SAM-like_sf"/>
</dbReference>
<dbReference type="Gene3D" id="1.10.150.260">
    <property type="entry name" value="YozE SAM-like"/>
    <property type="match status" value="1"/>
</dbReference>
<dbReference type="HAMAP" id="MF_01538">
    <property type="entry name" value="UPF0346"/>
    <property type="match status" value="1"/>
</dbReference>
<dbReference type="Proteomes" id="UP000263232">
    <property type="component" value="Chromosome"/>
</dbReference>
<dbReference type="OrthoDB" id="2242851at2"/>
<dbReference type="RefSeq" id="WP_118990481.1">
    <property type="nucleotide sequence ID" value="NZ_CP023434.1"/>
</dbReference>
<reference evidence="3 4" key="1">
    <citation type="submission" date="2017-09" db="EMBL/GenBank/DDBJ databases">
        <title>Complete genome sequence of Oxytococcus suis strain ZY16052.</title>
        <authorList>
            <person name="Li F."/>
        </authorList>
    </citation>
    <scope>NUCLEOTIDE SEQUENCE [LARGE SCALE GENOMIC DNA]</scope>
    <source>
        <strain evidence="3 4">ZY16052</strain>
    </source>
</reference>
<dbReference type="InterPro" id="IPR010673">
    <property type="entry name" value="UPF0346"/>
</dbReference>
<evidence type="ECO:0000259" key="2">
    <source>
        <dbReference type="Pfam" id="PF06855"/>
    </source>
</evidence>
<keyword evidence="4" id="KW-1185">Reference proteome</keyword>
<comment type="similarity">
    <text evidence="1">Belongs to the UPF0346 family.</text>
</comment>
<dbReference type="InterPro" id="IPR023089">
    <property type="entry name" value="YozE_SAM-like"/>
</dbReference>
<dbReference type="SUPFAM" id="SSF140652">
    <property type="entry name" value="YozE-like"/>
    <property type="match status" value="1"/>
</dbReference>
<accession>A0A347WKH2</accession>
<dbReference type="EMBL" id="CP023434">
    <property type="protein sequence ID" value="AXY25579.1"/>
    <property type="molecule type" value="Genomic_DNA"/>
</dbReference>
<evidence type="ECO:0000313" key="4">
    <source>
        <dbReference type="Proteomes" id="UP000263232"/>
    </source>
</evidence>
<proteinExistence type="inferred from homology"/>
<protein>
    <recommendedName>
        <fullName evidence="1">UPF0346 protein CL176_05990</fullName>
    </recommendedName>
</protein>
<evidence type="ECO:0000313" key="3">
    <source>
        <dbReference type="EMBL" id="AXY25579.1"/>
    </source>
</evidence>
<name>A0A347WKH2_9LACT</name>
<gene>
    <name evidence="3" type="ORF">CL176_05990</name>
</gene>
<feature type="domain" description="YozE SAM-like" evidence="2">
    <location>
        <begin position="4"/>
        <end position="69"/>
    </location>
</feature>
<dbReference type="AlphaFoldDB" id="A0A347WKH2"/>
<dbReference type="NCBIfam" id="NF010193">
    <property type="entry name" value="PRK13672.1"/>
    <property type="match status" value="1"/>
</dbReference>
<sequence>MTPSFYEYVKRFENPEAQDPVSRFANKVAEDQSFPKHSKDFNQLSTYLESNPDYGKFLLTFDEVWSHYQYDFG</sequence>
<dbReference type="Pfam" id="PF06855">
    <property type="entry name" value="YozE_SAM_like"/>
    <property type="match status" value="1"/>
</dbReference>